<dbReference type="Gene3D" id="3.40.50.300">
    <property type="entry name" value="P-loop containing nucleotide triphosphate hydrolases"/>
    <property type="match status" value="1"/>
</dbReference>
<keyword evidence="2" id="KW-1185">Reference proteome</keyword>
<reference evidence="3" key="2">
    <citation type="submission" date="2025-08" db="UniProtKB">
        <authorList>
            <consortium name="RefSeq"/>
        </authorList>
    </citation>
    <scope>IDENTIFICATION</scope>
    <source>
        <tissue evidence="3">Leaf</tissue>
    </source>
</reference>
<dbReference type="InterPro" id="IPR027417">
    <property type="entry name" value="P-loop_NTPase"/>
</dbReference>
<dbReference type="RefSeq" id="XP_019087457.1">
    <property type="nucleotide sequence ID" value="XM_019231912.1"/>
</dbReference>
<organism evidence="2 3">
    <name type="scientific">Camelina sativa</name>
    <name type="common">False flax</name>
    <name type="synonym">Myagrum sativum</name>
    <dbReference type="NCBI Taxonomy" id="90675"/>
    <lineage>
        <taxon>Eukaryota</taxon>
        <taxon>Viridiplantae</taxon>
        <taxon>Streptophyta</taxon>
        <taxon>Embryophyta</taxon>
        <taxon>Tracheophyta</taxon>
        <taxon>Spermatophyta</taxon>
        <taxon>Magnoliopsida</taxon>
        <taxon>eudicotyledons</taxon>
        <taxon>Gunneridae</taxon>
        <taxon>Pentapetalae</taxon>
        <taxon>rosids</taxon>
        <taxon>malvids</taxon>
        <taxon>Brassicales</taxon>
        <taxon>Brassicaceae</taxon>
        <taxon>Camelineae</taxon>
        <taxon>Camelina</taxon>
    </lineage>
</organism>
<evidence type="ECO:0000313" key="3">
    <source>
        <dbReference type="RefSeq" id="XP_019087457.1"/>
    </source>
</evidence>
<reference evidence="2" key="1">
    <citation type="journal article" date="2014" name="Nat. Commun.">
        <title>The emerging biofuel crop Camelina sativa retains a highly undifferentiated hexaploid genome structure.</title>
        <authorList>
            <person name="Kagale S."/>
            <person name="Koh C."/>
            <person name="Nixon J."/>
            <person name="Bollina V."/>
            <person name="Clarke W.E."/>
            <person name="Tuteja R."/>
            <person name="Spillane C."/>
            <person name="Robinson S.J."/>
            <person name="Links M.G."/>
            <person name="Clarke C."/>
            <person name="Higgins E.E."/>
            <person name="Huebert T."/>
            <person name="Sharpe A.G."/>
            <person name="Parkin I.A."/>
        </authorList>
    </citation>
    <scope>NUCLEOTIDE SEQUENCE [LARGE SCALE GENOMIC DNA]</scope>
    <source>
        <strain evidence="2">cv. DH55</strain>
    </source>
</reference>
<dbReference type="Proteomes" id="UP000694864">
    <property type="component" value="Chromosome 11"/>
</dbReference>
<accession>A0ABM1QL19</accession>
<dbReference type="InterPro" id="IPR050611">
    <property type="entry name" value="ABCF"/>
</dbReference>
<dbReference type="PANTHER" id="PTHR19211">
    <property type="entry name" value="ATP-BINDING TRANSPORT PROTEIN-RELATED"/>
    <property type="match status" value="1"/>
</dbReference>
<dbReference type="GeneID" id="104728199"/>
<dbReference type="PANTHER" id="PTHR19211:SF14">
    <property type="entry name" value="ATP-BINDING CASSETTE SUB-FAMILY F MEMBER 1"/>
    <property type="match status" value="1"/>
</dbReference>
<protein>
    <submittedName>
        <fullName evidence="3">ABC transporter F family member 4-like</fullName>
    </submittedName>
</protein>
<keyword evidence="1" id="KW-0677">Repeat</keyword>
<dbReference type="SUPFAM" id="SSF52540">
    <property type="entry name" value="P-loop containing nucleoside triphosphate hydrolases"/>
    <property type="match status" value="1"/>
</dbReference>
<sequence>MEEGSSSQEVVGDETSSLDVVVSANEELVKLRKEAAALEALKSSSNCDDDDTGRVKLTELYDKLQELGSDDAEAQASKILAGLGFTEDEPINYLDLRAVLWLEERLCRWKNTLIVVSHDVDFLINTVKAAKRSGNRAQQDKVKERAKFAAGKEASSKLKEKDEVLF</sequence>
<evidence type="ECO:0000313" key="2">
    <source>
        <dbReference type="Proteomes" id="UP000694864"/>
    </source>
</evidence>
<evidence type="ECO:0000256" key="1">
    <source>
        <dbReference type="ARBA" id="ARBA00022737"/>
    </source>
</evidence>
<proteinExistence type="predicted"/>
<name>A0ABM1QL19_CAMSA</name>
<gene>
    <name evidence="3" type="primary">LOC104728199</name>
</gene>